<protein>
    <recommendedName>
        <fullName evidence="3">T9SS C-terminal target domain-containing protein</fullName>
    </recommendedName>
</protein>
<evidence type="ECO:0000313" key="2">
    <source>
        <dbReference type="Proteomes" id="UP001500067"/>
    </source>
</evidence>
<dbReference type="EMBL" id="BAABFA010000008">
    <property type="protein sequence ID" value="GAA4463161.1"/>
    <property type="molecule type" value="Genomic_DNA"/>
</dbReference>
<keyword evidence="2" id="KW-1185">Reference proteome</keyword>
<reference evidence="2" key="1">
    <citation type="journal article" date="2019" name="Int. J. Syst. Evol. Microbiol.">
        <title>The Global Catalogue of Microorganisms (GCM) 10K type strain sequencing project: providing services to taxonomists for standard genome sequencing and annotation.</title>
        <authorList>
            <consortium name="The Broad Institute Genomics Platform"/>
            <consortium name="The Broad Institute Genome Sequencing Center for Infectious Disease"/>
            <person name="Wu L."/>
            <person name="Ma J."/>
        </authorList>
    </citation>
    <scope>NUCLEOTIDE SEQUENCE [LARGE SCALE GENOMIC DNA]</scope>
    <source>
        <strain evidence="2">JCM 32105</strain>
    </source>
</reference>
<evidence type="ECO:0000313" key="1">
    <source>
        <dbReference type="EMBL" id="GAA4463161.1"/>
    </source>
</evidence>
<dbReference type="PANTHER" id="PTHR41339">
    <property type="entry name" value="LIPL48"/>
    <property type="match status" value="1"/>
</dbReference>
<dbReference type="PROSITE" id="PS51257">
    <property type="entry name" value="PROKAR_LIPOPROTEIN"/>
    <property type="match status" value="1"/>
</dbReference>
<accession>A0ABP8NBQ7</accession>
<dbReference type="RefSeq" id="WP_345079767.1">
    <property type="nucleotide sequence ID" value="NZ_BAABFA010000008.1"/>
</dbReference>
<name>A0ABP8NBQ7_9BACT</name>
<comment type="caution">
    <text evidence="1">The sequence shown here is derived from an EMBL/GenBank/DDBJ whole genome shotgun (WGS) entry which is preliminary data.</text>
</comment>
<sequence>MRKIIFAITAVSILAAVSCKKKNNDPDPVTPVTPTEDTLGYELSGDITSDRTLWAGKTYTISAMIYVKNNATLTIGKGATIKAIKGKNGIVVTRGAKLMAVGTVDSPIVFTSNEGTPAAGDWGGIVLLGKATTNATFNSVPGQGEIEGGVNNSAGDGIYGGTDDNDNSGKLKYVRIEYAGYPFQPDKELNSLTMGAVGRGTEIDYVQCSYGYDDAFEWFGGTVNCSHLISYKTHDDNFDADFGFRGNVQFGIAITDPADADISGSNGFEVDNDATGSDNTPFTAPTFANMTIIGPKETSTTTVNTNYKRAAHVRRNSRPAIINSVLLGFPSAGILLDGSKCANNMSSGAIEFKGVTVGGISKAFDTVGTSSTSLGSLNTFLTTTNPSWNNASVTNTSDAGLSAAYASGASFNPNPNSGSVLTTGVVSTGRLGSFFSTVSYRGACSVGDTWWKSWTKF</sequence>
<organism evidence="1 2">
    <name type="scientific">Nemorincola caseinilytica</name>
    <dbReference type="NCBI Taxonomy" id="2054315"/>
    <lineage>
        <taxon>Bacteria</taxon>
        <taxon>Pseudomonadati</taxon>
        <taxon>Bacteroidota</taxon>
        <taxon>Chitinophagia</taxon>
        <taxon>Chitinophagales</taxon>
        <taxon>Chitinophagaceae</taxon>
        <taxon>Nemorincola</taxon>
    </lineage>
</organism>
<gene>
    <name evidence="1" type="ORF">GCM10023093_11010</name>
</gene>
<proteinExistence type="predicted"/>
<evidence type="ECO:0008006" key="3">
    <source>
        <dbReference type="Google" id="ProtNLM"/>
    </source>
</evidence>
<dbReference type="Proteomes" id="UP001500067">
    <property type="component" value="Unassembled WGS sequence"/>
</dbReference>
<dbReference type="PANTHER" id="PTHR41339:SF1">
    <property type="entry name" value="SECRETED PROTEIN"/>
    <property type="match status" value="1"/>
</dbReference>